<dbReference type="EnsemblPlants" id="Pp3c17_190V3.2">
    <property type="protein sequence ID" value="Pp3c17_190V3.2"/>
    <property type="gene ID" value="Pp3c17_190"/>
</dbReference>
<evidence type="ECO:0008006" key="5">
    <source>
        <dbReference type="Google" id="ProtNLM"/>
    </source>
</evidence>
<reference evidence="2 4" key="1">
    <citation type="journal article" date="2008" name="Science">
        <title>The Physcomitrella genome reveals evolutionary insights into the conquest of land by plants.</title>
        <authorList>
            <person name="Rensing S."/>
            <person name="Lang D."/>
            <person name="Zimmer A."/>
            <person name="Terry A."/>
            <person name="Salamov A."/>
            <person name="Shapiro H."/>
            <person name="Nishiyama T."/>
            <person name="Perroud P.-F."/>
            <person name="Lindquist E."/>
            <person name="Kamisugi Y."/>
            <person name="Tanahashi T."/>
            <person name="Sakakibara K."/>
            <person name="Fujita T."/>
            <person name="Oishi K."/>
            <person name="Shin-I T."/>
            <person name="Kuroki Y."/>
            <person name="Toyoda A."/>
            <person name="Suzuki Y."/>
            <person name="Hashimoto A."/>
            <person name="Yamaguchi K."/>
            <person name="Sugano A."/>
            <person name="Kohara Y."/>
            <person name="Fujiyama A."/>
            <person name="Anterola A."/>
            <person name="Aoki S."/>
            <person name="Ashton N."/>
            <person name="Barbazuk W.B."/>
            <person name="Barker E."/>
            <person name="Bennetzen J."/>
            <person name="Bezanilla M."/>
            <person name="Blankenship R."/>
            <person name="Cho S.H."/>
            <person name="Dutcher S."/>
            <person name="Estelle M."/>
            <person name="Fawcett J.A."/>
            <person name="Gundlach H."/>
            <person name="Hanada K."/>
            <person name="Heyl A."/>
            <person name="Hicks K.A."/>
            <person name="Hugh J."/>
            <person name="Lohr M."/>
            <person name="Mayer K."/>
            <person name="Melkozernov A."/>
            <person name="Murata T."/>
            <person name="Nelson D."/>
            <person name="Pils B."/>
            <person name="Prigge M."/>
            <person name="Reiss B."/>
            <person name="Renner T."/>
            <person name="Rombauts S."/>
            <person name="Rushton P."/>
            <person name="Sanderfoot A."/>
            <person name="Schween G."/>
            <person name="Shiu S.-H."/>
            <person name="Stueber K."/>
            <person name="Theodoulou F.L."/>
            <person name="Tu H."/>
            <person name="Van de Peer Y."/>
            <person name="Verrier P.J."/>
            <person name="Waters E."/>
            <person name="Wood A."/>
            <person name="Yang L."/>
            <person name="Cove D."/>
            <person name="Cuming A."/>
            <person name="Hasebe M."/>
            <person name="Lucas S."/>
            <person name="Mishler D.B."/>
            <person name="Reski R."/>
            <person name="Grigoriev I."/>
            <person name="Quatrano R.S."/>
            <person name="Boore J.L."/>
        </authorList>
    </citation>
    <scope>NUCLEOTIDE SEQUENCE [LARGE SCALE GENOMIC DNA]</scope>
    <source>
        <strain evidence="3 4">cv. Gransden 2004</strain>
    </source>
</reference>
<accession>A0A2K1J275</accession>
<name>A0A2K1J275_PHYPA</name>
<dbReference type="Proteomes" id="UP000006727">
    <property type="component" value="Chromosome 17"/>
</dbReference>
<evidence type="ECO:0000313" key="4">
    <source>
        <dbReference type="Proteomes" id="UP000006727"/>
    </source>
</evidence>
<protein>
    <recommendedName>
        <fullName evidence="5">Nucleoporin Nup133/Nup155-like N-terminal domain-containing protein</fullName>
    </recommendedName>
</protein>
<reference evidence="2 4" key="2">
    <citation type="journal article" date="2018" name="Plant J.">
        <title>The Physcomitrella patens chromosome-scale assembly reveals moss genome structure and evolution.</title>
        <authorList>
            <person name="Lang D."/>
            <person name="Ullrich K.K."/>
            <person name="Murat F."/>
            <person name="Fuchs J."/>
            <person name="Jenkins J."/>
            <person name="Haas F.B."/>
            <person name="Piednoel M."/>
            <person name="Gundlach H."/>
            <person name="Van Bel M."/>
            <person name="Meyberg R."/>
            <person name="Vives C."/>
            <person name="Morata J."/>
            <person name="Symeonidi A."/>
            <person name="Hiss M."/>
            <person name="Muchero W."/>
            <person name="Kamisugi Y."/>
            <person name="Saleh O."/>
            <person name="Blanc G."/>
            <person name="Decker E.L."/>
            <person name="van Gessel N."/>
            <person name="Grimwood J."/>
            <person name="Hayes R.D."/>
            <person name="Graham S.W."/>
            <person name="Gunter L.E."/>
            <person name="McDaniel S.F."/>
            <person name="Hoernstein S.N.W."/>
            <person name="Larsson A."/>
            <person name="Li F.W."/>
            <person name="Perroud P.F."/>
            <person name="Phillips J."/>
            <person name="Ranjan P."/>
            <person name="Rokshar D.S."/>
            <person name="Rothfels C.J."/>
            <person name="Schneider L."/>
            <person name="Shu S."/>
            <person name="Stevenson D.W."/>
            <person name="Thummler F."/>
            <person name="Tillich M."/>
            <person name="Villarreal Aguilar J.C."/>
            <person name="Widiez T."/>
            <person name="Wong G.K."/>
            <person name="Wymore A."/>
            <person name="Zhang Y."/>
            <person name="Zimmer A.D."/>
            <person name="Quatrano R.S."/>
            <person name="Mayer K.F.X."/>
            <person name="Goodstein D."/>
            <person name="Casacuberta J.M."/>
            <person name="Vandepoele K."/>
            <person name="Reski R."/>
            <person name="Cuming A.C."/>
            <person name="Tuskan G.A."/>
            <person name="Maumus F."/>
            <person name="Salse J."/>
            <person name="Schmutz J."/>
            <person name="Rensing S.A."/>
        </authorList>
    </citation>
    <scope>NUCLEOTIDE SEQUENCE [LARGE SCALE GENOMIC DNA]</scope>
    <source>
        <strain evidence="3 4">cv. Gransden 2004</strain>
    </source>
</reference>
<dbReference type="EnsemblPlants" id="Pp3c17_190V3.1">
    <property type="protein sequence ID" value="Pp3c17_190V3.1"/>
    <property type="gene ID" value="Pp3c17_190"/>
</dbReference>
<evidence type="ECO:0000313" key="3">
    <source>
        <dbReference type="EnsemblPlants" id="Pp3c17_190V3.1"/>
    </source>
</evidence>
<sequence>MVGMDSRKNSGSPIPGLPRRRRDRASQDSSPAFQVQSLHTFGFSVILGRLAQIAVLDSRTVVYAIGSGLHRWRDGFAVPVSTPEDSVESIVAVVASSMGCIVGACELLKSKSSQVSVFDMRTQRKVGTSFIMQCNAEIEICAFSKDETIVVAAAKLEGGGSWLCCWELKHSQEKSADPYMGVAGAHIASGFGPIATIKVPHKMDYIHYFVEVPLLYLPSP</sequence>
<dbReference type="EMBL" id="ABEU02000017">
    <property type="protein sequence ID" value="PNR35626.1"/>
    <property type="molecule type" value="Genomic_DNA"/>
</dbReference>
<proteinExistence type="predicted"/>
<reference evidence="3" key="3">
    <citation type="submission" date="2020-12" db="UniProtKB">
        <authorList>
            <consortium name="EnsemblPlants"/>
        </authorList>
    </citation>
    <scope>IDENTIFICATION</scope>
</reference>
<dbReference type="Gramene" id="Pp3c17_190V3.1">
    <property type="protein sequence ID" value="Pp3c17_190V3.1"/>
    <property type="gene ID" value="Pp3c17_190"/>
</dbReference>
<feature type="region of interest" description="Disordered" evidence="1">
    <location>
        <begin position="1"/>
        <end position="31"/>
    </location>
</feature>
<evidence type="ECO:0000313" key="2">
    <source>
        <dbReference type="EMBL" id="PNR35626.1"/>
    </source>
</evidence>
<dbReference type="AlphaFoldDB" id="A0A2K1J275"/>
<evidence type="ECO:0000256" key="1">
    <source>
        <dbReference type="SAM" id="MobiDB-lite"/>
    </source>
</evidence>
<keyword evidence="4" id="KW-1185">Reference proteome</keyword>
<organism evidence="2">
    <name type="scientific">Physcomitrium patens</name>
    <name type="common">Spreading-leaved earth moss</name>
    <name type="synonym">Physcomitrella patens</name>
    <dbReference type="NCBI Taxonomy" id="3218"/>
    <lineage>
        <taxon>Eukaryota</taxon>
        <taxon>Viridiplantae</taxon>
        <taxon>Streptophyta</taxon>
        <taxon>Embryophyta</taxon>
        <taxon>Bryophyta</taxon>
        <taxon>Bryophytina</taxon>
        <taxon>Bryopsida</taxon>
        <taxon>Funariidae</taxon>
        <taxon>Funariales</taxon>
        <taxon>Funariaceae</taxon>
        <taxon>Physcomitrium</taxon>
    </lineage>
</organism>
<dbReference type="InParanoid" id="A0A2K1J275"/>
<dbReference type="Gramene" id="Pp3c17_190V3.2">
    <property type="protein sequence ID" value="Pp3c17_190V3.2"/>
    <property type="gene ID" value="Pp3c17_190"/>
</dbReference>
<gene>
    <name evidence="2" type="ORF">PHYPA_021476</name>
</gene>